<dbReference type="PANTHER" id="PTHR13237:SF9">
    <property type="entry name" value="NEUROGUIDIN"/>
    <property type="match status" value="1"/>
</dbReference>
<feature type="compositionally biased region" description="Polar residues" evidence="1">
    <location>
        <begin position="120"/>
        <end position="129"/>
    </location>
</feature>
<sequence length="315" mass="35234">MDSQLKTIIEAVDKLNERLDKGTFVNPQAIDGSSNGISLLALKNHSLLSYIHNLAAITATQVARSSEDYPSEEVKEIRNKAVKNTVVDRIVLEKGVKGLEAKIAYQIEKVTKAYVKAKQQAETQVNGKPTNEEEDEEDDSDDDDKLNYKPNPTALKSSTDDSRGADDKTAKYVAPKISAATPFAKDHEGKAARKQKNSTMEEFIQESSGAPVAEPSIGSTIMDGGRGGERTEKERRKQAEIQRYEEENFTRLPGQSKKQAKRAAKQRQLDAQTKNFFGEDWGFTQHNNSNLEKTTKRKQKATSVWERTKKRQRSS</sequence>
<proteinExistence type="predicted"/>
<keyword evidence="3" id="KW-1185">Reference proteome</keyword>
<dbReference type="InterPro" id="IPR007146">
    <property type="entry name" value="Sas10/Utp3/C1D"/>
</dbReference>
<feature type="compositionally biased region" description="Basic and acidic residues" evidence="1">
    <location>
        <begin position="158"/>
        <end position="170"/>
    </location>
</feature>
<dbReference type="Proteomes" id="UP000761534">
    <property type="component" value="Unassembled WGS sequence"/>
</dbReference>
<feature type="compositionally biased region" description="Polar residues" evidence="1">
    <location>
        <begin position="197"/>
        <end position="208"/>
    </location>
</feature>
<dbReference type="AlphaFoldDB" id="A0A642VD29"/>
<feature type="compositionally biased region" description="Basic and acidic residues" evidence="1">
    <location>
        <begin position="226"/>
        <end position="238"/>
    </location>
</feature>
<dbReference type="VEuPathDB" id="FungiDB:TRICI_000572"/>
<feature type="compositionally biased region" description="Acidic residues" evidence="1">
    <location>
        <begin position="132"/>
        <end position="144"/>
    </location>
</feature>
<accession>A0A642VD29</accession>
<reference evidence="2" key="1">
    <citation type="journal article" date="2019" name="G3 (Bethesda)">
        <title>Genome Assemblies of Two Rare Opportunistic Yeast Pathogens: Diutina rugosa (syn. Candida rugosa) and Trichomonascus ciferrii (syn. Candida ciferrii).</title>
        <authorList>
            <person name="Mixao V."/>
            <person name="Saus E."/>
            <person name="Hansen A.P."/>
            <person name="Lass-Florl C."/>
            <person name="Gabaldon T."/>
        </authorList>
    </citation>
    <scope>NUCLEOTIDE SEQUENCE</scope>
    <source>
        <strain evidence="2">CBS 4856</strain>
    </source>
</reference>
<dbReference type="EMBL" id="SWFS01000050">
    <property type="protein sequence ID" value="KAA8917286.1"/>
    <property type="molecule type" value="Genomic_DNA"/>
</dbReference>
<comment type="caution">
    <text evidence="2">The sequence shown here is derived from an EMBL/GenBank/DDBJ whole genome shotgun (WGS) entry which is preliminary data.</text>
</comment>
<dbReference type="PANTHER" id="PTHR13237">
    <property type="entry name" value="SOMETHING ABOUT SILENCING PROTEIN 10-RELATED"/>
    <property type="match status" value="1"/>
</dbReference>
<feature type="region of interest" description="Disordered" evidence="1">
    <location>
        <begin position="251"/>
        <end position="315"/>
    </location>
</feature>
<evidence type="ECO:0000313" key="3">
    <source>
        <dbReference type="Proteomes" id="UP000761534"/>
    </source>
</evidence>
<name>A0A642VD29_9ASCO</name>
<gene>
    <name evidence="2" type="ORF">TRICI_000572</name>
</gene>
<organism evidence="2 3">
    <name type="scientific">Trichomonascus ciferrii</name>
    <dbReference type="NCBI Taxonomy" id="44093"/>
    <lineage>
        <taxon>Eukaryota</taxon>
        <taxon>Fungi</taxon>
        <taxon>Dikarya</taxon>
        <taxon>Ascomycota</taxon>
        <taxon>Saccharomycotina</taxon>
        <taxon>Dipodascomycetes</taxon>
        <taxon>Dipodascales</taxon>
        <taxon>Trichomonascaceae</taxon>
        <taxon>Trichomonascus</taxon>
        <taxon>Trichomonascus ciferrii complex</taxon>
    </lineage>
</organism>
<evidence type="ECO:0000256" key="1">
    <source>
        <dbReference type="SAM" id="MobiDB-lite"/>
    </source>
</evidence>
<feature type="region of interest" description="Disordered" evidence="1">
    <location>
        <begin position="120"/>
        <end position="238"/>
    </location>
</feature>
<dbReference type="OrthoDB" id="203440at2759"/>
<dbReference type="Pfam" id="PF04000">
    <property type="entry name" value="Sas10_Utp3"/>
    <property type="match status" value="1"/>
</dbReference>
<evidence type="ECO:0000313" key="2">
    <source>
        <dbReference type="EMBL" id="KAA8917286.1"/>
    </source>
</evidence>
<dbReference type="GO" id="GO:0000462">
    <property type="term" value="P:maturation of SSU-rRNA from tricistronic rRNA transcript (SSU-rRNA, 5.8S rRNA, LSU-rRNA)"/>
    <property type="evidence" value="ECO:0007669"/>
    <property type="project" value="TreeGrafter"/>
</dbReference>
<protein>
    <submittedName>
        <fullName evidence="2">Uncharacterized protein</fullName>
    </submittedName>
</protein>
<dbReference type="GO" id="GO:0032040">
    <property type="term" value="C:small-subunit processome"/>
    <property type="evidence" value="ECO:0007669"/>
    <property type="project" value="TreeGrafter"/>
</dbReference>